<keyword evidence="2 7" id="KW-0812">Transmembrane</keyword>
<evidence type="ECO:0000256" key="2">
    <source>
        <dbReference type="ARBA" id="ARBA00022692"/>
    </source>
</evidence>
<sequence>MKHFIFIGVWLVIFSATVRAETMYVSDFAEITLRTGQGIDHKIIAMIQSGQQIEILEAADQWTKIRLPDGREGWVVSRFLSSKLPCSMELEELKKKHEGLLSLTNSPYKEMAKFQEETRKLKTELAVSEKTLNELKTAYETLKNKSPGLSTLQADYQRVVAELGPQKKRAEKLEEKLSKVEMRQHIRWFISGAVVLFVGFLMGFNAKRQRRRSSLL</sequence>
<dbReference type="AlphaFoldDB" id="A0A8J6NY24"/>
<dbReference type="InterPro" id="IPR016476">
    <property type="entry name" value="SH3_dom_pro"/>
</dbReference>
<keyword evidence="3" id="KW-0732">Signal</keyword>
<dbReference type="EMBL" id="JACNJH010000168">
    <property type="protein sequence ID" value="MBC8362088.1"/>
    <property type="molecule type" value="Genomic_DNA"/>
</dbReference>
<dbReference type="Pfam" id="PF08239">
    <property type="entry name" value="SH3_3"/>
    <property type="match status" value="1"/>
</dbReference>
<keyword evidence="5 7" id="KW-0472">Membrane</keyword>
<evidence type="ECO:0000256" key="7">
    <source>
        <dbReference type="SAM" id="Phobius"/>
    </source>
</evidence>
<feature type="coiled-coil region" evidence="6">
    <location>
        <begin position="111"/>
        <end position="145"/>
    </location>
</feature>
<protein>
    <submittedName>
        <fullName evidence="9">TIGR04211 family SH3 domain-containing protein</fullName>
    </submittedName>
</protein>
<name>A0A8J6NY24_9BACT</name>
<dbReference type="SMART" id="SM00287">
    <property type="entry name" value="SH3b"/>
    <property type="match status" value="1"/>
</dbReference>
<dbReference type="NCBIfam" id="TIGR04211">
    <property type="entry name" value="SH3_and_anchor"/>
    <property type="match status" value="1"/>
</dbReference>
<comment type="caution">
    <text evidence="9">The sequence shown here is derived from an EMBL/GenBank/DDBJ whole genome shotgun (WGS) entry which is preliminary data.</text>
</comment>
<dbReference type="Proteomes" id="UP000603434">
    <property type="component" value="Unassembled WGS sequence"/>
</dbReference>
<evidence type="ECO:0000256" key="3">
    <source>
        <dbReference type="ARBA" id="ARBA00022729"/>
    </source>
</evidence>
<reference evidence="9 10" key="1">
    <citation type="submission" date="2020-08" db="EMBL/GenBank/DDBJ databases">
        <title>Bridging the membrane lipid divide: bacteria of the FCB group superphylum have the potential to synthesize archaeal ether lipids.</title>
        <authorList>
            <person name="Villanueva L."/>
            <person name="Von Meijenfeldt F.A.B."/>
            <person name="Westbye A.B."/>
            <person name="Yadav S."/>
            <person name="Hopmans E.C."/>
            <person name="Dutilh B.E."/>
            <person name="Sinninghe Damste J.S."/>
        </authorList>
    </citation>
    <scope>NUCLEOTIDE SEQUENCE [LARGE SCALE GENOMIC DNA]</scope>
    <source>
        <strain evidence="9">NIOZ-UU30</strain>
    </source>
</reference>
<feature type="transmembrane region" description="Helical" evidence="7">
    <location>
        <begin position="186"/>
        <end position="206"/>
    </location>
</feature>
<comment type="subcellular location">
    <subcellularLocation>
        <location evidence="1">Membrane</location>
        <topology evidence="1">Single-pass membrane protein</topology>
    </subcellularLocation>
</comment>
<evidence type="ECO:0000313" key="9">
    <source>
        <dbReference type="EMBL" id="MBC8362088.1"/>
    </source>
</evidence>
<gene>
    <name evidence="9" type="ORF">H8E23_11895</name>
</gene>
<evidence type="ECO:0000256" key="5">
    <source>
        <dbReference type="ARBA" id="ARBA00023136"/>
    </source>
</evidence>
<organism evidence="9 10">
    <name type="scientific">Candidatus Desulfatibia profunda</name>
    <dbReference type="NCBI Taxonomy" id="2841695"/>
    <lineage>
        <taxon>Bacteria</taxon>
        <taxon>Pseudomonadati</taxon>
        <taxon>Thermodesulfobacteriota</taxon>
        <taxon>Desulfobacteria</taxon>
        <taxon>Desulfobacterales</taxon>
        <taxon>Desulfobacterales incertae sedis</taxon>
        <taxon>Candidatus Desulfatibia</taxon>
    </lineage>
</organism>
<proteinExistence type="predicted"/>
<dbReference type="GO" id="GO:0016020">
    <property type="term" value="C:membrane"/>
    <property type="evidence" value="ECO:0007669"/>
    <property type="project" value="UniProtKB-SubCell"/>
</dbReference>
<keyword evidence="4 7" id="KW-1133">Transmembrane helix</keyword>
<evidence type="ECO:0000259" key="8">
    <source>
        <dbReference type="PROSITE" id="PS51781"/>
    </source>
</evidence>
<accession>A0A8J6NY24</accession>
<keyword evidence="6" id="KW-0175">Coiled coil</keyword>
<dbReference type="PROSITE" id="PS51781">
    <property type="entry name" value="SH3B"/>
    <property type="match status" value="1"/>
</dbReference>
<evidence type="ECO:0000256" key="1">
    <source>
        <dbReference type="ARBA" id="ARBA00004167"/>
    </source>
</evidence>
<dbReference type="InterPro" id="IPR003646">
    <property type="entry name" value="SH3-like_bac-type"/>
</dbReference>
<evidence type="ECO:0000313" key="10">
    <source>
        <dbReference type="Proteomes" id="UP000603434"/>
    </source>
</evidence>
<evidence type="ECO:0000256" key="4">
    <source>
        <dbReference type="ARBA" id="ARBA00022989"/>
    </source>
</evidence>
<dbReference type="Gene3D" id="2.30.30.40">
    <property type="entry name" value="SH3 Domains"/>
    <property type="match status" value="1"/>
</dbReference>
<feature type="domain" description="SH3b" evidence="8">
    <location>
        <begin position="20"/>
        <end position="84"/>
    </location>
</feature>
<evidence type="ECO:0000256" key="6">
    <source>
        <dbReference type="SAM" id="Coils"/>
    </source>
</evidence>